<gene>
    <name evidence="1" type="ORF">CEXT_450591</name>
</gene>
<keyword evidence="2" id="KW-1185">Reference proteome</keyword>
<reference evidence="1 2" key="1">
    <citation type="submission" date="2021-06" db="EMBL/GenBank/DDBJ databases">
        <title>Caerostris extrusa draft genome.</title>
        <authorList>
            <person name="Kono N."/>
            <person name="Arakawa K."/>
        </authorList>
    </citation>
    <scope>NUCLEOTIDE SEQUENCE [LARGE SCALE GENOMIC DNA]</scope>
</reference>
<dbReference type="EMBL" id="BPLR01013025">
    <property type="protein sequence ID" value="GIY58166.1"/>
    <property type="molecule type" value="Genomic_DNA"/>
</dbReference>
<name>A0AAV4UJY1_CAEEX</name>
<comment type="caution">
    <text evidence="1">The sequence shown here is derived from an EMBL/GenBank/DDBJ whole genome shotgun (WGS) entry which is preliminary data.</text>
</comment>
<organism evidence="1 2">
    <name type="scientific">Caerostris extrusa</name>
    <name type="common">Bark spider</name>
    <name type="synonym">Caerostris bankana</name>
    <dbReference type="NCBI Taxonomy" id="172846"/>
    <lineage>
        <taxon>Eukaryota</taxon>
        <taxon>Metazoa</taxon>
        <taxon>Ecdysozoa</taxon>
        <taxon>Arthropoda</taxon>
        <taxon>Chelicerata</taxon>
        <taxon>Arachnida</taxon>
        <taxon>Araneae</taxon>
        <taxon>Araneomorphae</taxon>
        <taxon>Entelegynae</taxon>
        <taxon>Araneoidea</taxon>
        <taxon>Araneidae</taxon>
        <taxon>Caerostris</taxon>
    </lineage>
</organism>
<dbReference type="Proteomes" id="UP001054945">
    <property type="component" value="Unassembled WGS sequence"/>
</dbReference>
<proteinExistence type="predicted"/>
<evidence type="ECO:0000313" key="2">
    <source>
        <dbReference type="Proteomes" id="UP001054945"/>
    </source>
</evidence>
<protein>
    <submittedName>
        <fullName evidence="1">Uncharacterized protein</fullName>
    </submittedName>
</protein>
<evidence type="ECO:0000313" key="1">
    <source>
        <dbReference type="EMBL" id="GIY58166.1"/>
    </source>
</evidence>
<dbReference type="AlphaFoldDB" id="A0AAV4UJY1"/>
<accession>A0AAV4UJY1</accession>
<sequence length="81" mass="8995">MRDNDSIVGVSFGSRSTGYTHTRLLHRRGCSVVTMATEDAREEREGWGIISIDSLRKEGAYSPCPVKGMTGCHHPIYPPFI</sequence>